<keyword evidence="1" id="KW-1133">Transmembrane helix</keyword>
<evidence type="ECO:0000256" key="1">
    <source>
        <dbReference type="SAM" id="Phobius"/>
    </source>
</evidence>
<dbReference type="InParanoid" id="A0A165PJA9"/>
<gene>
    <name evidence="2" type="ORF">NEOLEDRAFT_1121729</name>
</gene>
<keyword evidence="1" id="KW-0472">Membrane</keyword>
<sequence length="62" mass="6752">MSLDQQGRPYASNPESSPTFAAKTNELLEGSTTSATECIYIVLCNLFMLILIEGAGVRERRG</sequence>
<reference evidence="2 3" key="1">
    <citation type="journal article" date="2016" name="Mol. Biol. Evol.">
        <title>Comparative Genomics of Early-Diverging Mushroom-Forming Fungi Provides Insights into the Origins of Lignocellulose Decay Capabilities.</title>
        <authorList>
            <person name="Nagy L.G."/>
            <person name="Riley R."/>
            <person name="Tritt A."/>
            <person name="Adam C."/>
            <person name="Daum C."/>
            <person name="Floudas D."/>
            <person name="Sun H."/>
            <person name="Yadav J.S."/>
            <person name="Pangilinan J."/>
            <person name="Larsson K.H."/>
            <person name="Matsuura K."/>
            <person name="Barry K."/>
            <person name="Labutti K."/>
            <person name="Kuo R."/>
            <person name="Ohm R.A."/>
            <person name="Bhattacharya S.S."/>
            <person name="Shirouzu T."/>
            <person name="Yoshinaga Y."/>
            <person name="Martin F.M."/>
            <person name="Grigoriev I.V."/>
            <person name="Hibbett D.S."/>
        </authorList>
    </citation>
    <scope>NUCLEOTIDE SEQUENCE [LARGE SCALE GENOMIC DNA]</scope>
    <source>
        <strain evidence="2 3">HHB14362 ss-1</strain>
    </source>
</reference>
<dbReference type="Proteomes" id="UP000076761">
    <property type="component" value="Unassembled WGS sequence"/>
</dbReference>
<accession>A0A165PJA9</accession>
<dbReference type="AlphaFoldDB" id="A0A165PJA9"/>
<dbReference type="EMBL" id="KV425611">
    <property type="protein sequence ID" value="KZT21119.1"/>
    <property type="molecule type" value="Genomic_DNA"/>
</dbReference>
<evidence type="ECO:0000313" key="2">
    <source>
        <dbReference type="EMBL" id="KZT21119.1"/>
    </source>
</evidence>
<evidence type="ECO:0000313" key="3">
    <source>
        <dbReference type="Proteomes" id="UP000076761"/>
    </source>
</evidence>
<keyword evidence="3" id="KW-1185">Reference proteome</keyword>
<feature type="transmembrane region" description="Helical" evidence="1">
    <location>
        <begin position="39"/>
        <end position="57"/>
    </location>
</feature>
<organism evidence="2 3">
    <name type="scientific">Neolentinus lepideus HHB14362 ss-1</name>
    <dbReference type="NCBI Taxonomy" id="1314782"/>
    <lineage>
        <taxon>Eukaryota</taxon>
        <taxon>Fungi</taxon>
        <taxon>Dikarya</taxon>
        <taxon>Basidiomycota</taxon>
        <taxon>Agaricomycotina</taxon>
        <taxon>Agaricomycetes</taxon>
        <taxon>Gloeophyllales</taxon>
        <taxon>Gloeophyllaceae</taxon>
        <taxon>Neolentinus</taxon>
    </lineage>
</organism>
<name>A0A165PJA9_9AGAM</name>
<proteinExistence type="predicted"/>
<protein>
    <submittedName>
        <fullName evidence="2">Uncharacterized protein</fullName>
    </submittedName>
</protein>
<keyword evidence="1" id="KW-0812">Transmembrane</keyword>